<evidence type="ECO:0000256" key="4">
    <source>
        <dbReference type="ARBA" id="ARBA00023125"/>
    </source>
</evidence>
<proteinExistence type="predicted"/>
<dbReference type="PROSITE" id="PS00688">
    <property type="entry name" value="SIGMA54_INTERACT_3"/>
    <property type="match status" value="1"/>
</dbReference>
<reference evidence="8" key="1">
    <citation type="submission" date="2020-05" db="EMBL/GenBank/DDBJ databases">
        <title>Structure and Biosynthesis of Myxolipoxazoles and Myxopyrimidinols: Unique Myxobacterial Fatty Acids Featuring Isoxazole and 4-Pyrimidinol Heterocycles.</title>
        <authorList>
            <person name="Popoff A."/>
            <person name="Hug J.J."/>
            <person name="Walesch S."/>
            <person name="Garcia R."/>
            <person name="Mueller R."/>
        </authorList>
    </citation>
    <scope>NUCLEOTIDE SEQUENCE</scope>
    <source>
        <strain evidence="8">Mx x48</strain>
    </source>
</reference>
<dbReference type="InterPro" id="IPR025662">
    <property type="entry name" value="Sigma_54_int_dom_ATP-bd_1"/>
</dbReference>
<dbReference type="SMART" id="SM00382">
    <property type="entry name" value="AAA"/>
    <property type="match status" value="1"/>
</dbReference>
<protein>
    <submittedName>
        <fullName evidence="8">Sigma-54 dependent transcriptional regulator Fis family</fullName>
    </submittedName>
</protein>
<accession>A0A7U3RKZ3</accession>
<dbReference type="SUPFAM" id="SSF52540">
    <property type="entry name" value="P-loop containing nucleoside triphosphate hydrolases"/>
    <property type="match status" value="1"/>
</dbReference>
<organism evidence="8">
    <name type="scientific">Myxococcus xanthus</name>
    <dbReference type="NCBI Taxonomy" id="34"/>
    <lineage>
        <taxon>Bacteria</taxon>
        <taxon>Pseudomonadati</taxon>
        <taxon>Myxococcota</taxon>
        <taxon>Myxococcia</taxon>
        <taxon>Myxococcales</taxon>
        <taxon>Cystobacterineae</taxon>
        <taxon>Myxococcaceae</taxon>
        <taxon>Myxococcus</taxon>
    </lineage>
</organism>
<dbReference type="InterPro" id="IPR002078">
    <property type="entry name" value="Sigma_54_int"/>
</dbReference>
<dbReference type="GO" id="GO:0003677">
    <property type="term" value="F:DNA binding"/>
    <property type="evidence" value="ECO:0007669"/>
    <property type="project" value="UniProtKB-KW"/>
</dbReference>
<dbReference type="Gene3D" id="3.40.50.300">
    <property type="entry name" value="P-loop containing nucleotide triphosphate hydrolases"/>
    <property type="match status" value="1"/>
</dbReference>
<dbReference type="Pfam" id="PF25601">
    <property type="entry name" value="AAA_lid_14"/>
    <property type="match status" value="1"/>
</dbReference>
<feature type="domain" description="Sigma-54 factor interaction" evidence="7">
    <location>
        <begin position="196"/>
        <end position="435"/>
    </location>
</feature>
<evidence type="ECO:0000313" key="8">
    <source>
        <dbReference type="EMBL" id="QKW94300.1"/>
    </source>
</evidence>
<dbReference type="GO" id="GO:0006355">
    <property type="term" value="P:regulation of DNA-templated transcription"/>
    <property type="evidence" value="ECO:0007669"/>
    <property type="project" value="InterPro"/>
</dbReference>
<dbReference type="PANTHER" id="PTHR32071:SF57">
    <property type="entry name" value="C4-DICARBOXYLATE TRANSPORT TRANSCRIPTIONAL REGULATORY PROTEIN DCTD"/>
    <property type="match status" value="1"/>
</dbReference>
<evidence type="ECO:0000256" key="5">
    <source>
        <dbReference type="ARBA" id="ARBA00023163"/>
    </source>
</evidence>
<evidence type="ECO:0000256" key="1">
    <source>
        <dbReference type="ARBA" id="ARBA00022741"/>
    </source>
</evidence>
<evidence type="ECO:0000256" key="3">
    <source>
        <dbReference type="ARBA" id="ARBA00023015"/>
    </source>
</evidence>
<dbReference type="GO" id="GO:0005524">
    <property type="term" value="F:ATP binding"/>
    <property type="evidence" value="ECO:0007669"/>
    <property type="project" value="UniProtKB-KW"/>
</dbReference>
<feature type="region of interest" description="Disordered" evidence="6">
    <location>
        <begin position="460"/>
        <end position="481"/>
    </location>
</feature>
<dbReference type="Pfam" id="PF00158">
    <property type="entry name" value="Sigma54_activat"/>
    <property type="match status" value="1"/>
</dbReference>
<dbReference type="Gene3D" id="1.10.8.60">
    <property type="match status" value="1"/>
</dbReference>
<keyword evidence="3" id="KW-0805">Transcription regulation</keyword>
<dbReference type="FunFam" id="3.40.50.300:FF:000006">
    <property type="entry name" value="DNA-binding transcriptional regulator NtrC"/>
    <property type="match status" value="1"/>
</dbReference>
<keyword evidence="2" id="KW-0067">ATP-binding</keyword>
<keyword evidence="5" id="KW-0804">Transcription</keyword>
<dbReference type="PROSITE" id="PS00676">
    <property type="entry name" value="SIGMA54_INTERACT_2"/>
    <property type="match status" value="1"/>
</dbReference>
<name>A0A7U3RKZ3_MYXXA</name>
<dbReference type="PROSITE" id="PS00675">
    <property type="entry name" value="SIGMA54_INTERACT_1"/>
    <property type="match status" value="1"/>
</dbReference>
<evidence type="ECO:0000259" key="7">
    <source>
        <dbReference type="PROSITE" id="PS50045"/>
    </source>
</evidence>
<dbReference type="CDD" id="cd00009">
    <property type="entry name" value="AAA"/>
    <property type="match status" value="1"/>
</dbReference>
<keyword evidence="4" id="KW-0238">DNA-binding</keyword>
<dbReference type="EMBL" id="MT513750">
    <property type="protein sequence ID" value="QKW94300.1"/>
    <property type="molecule type" value="Genomic_DNA"/>
</dbReference>
<dbReference type="InterPro" id="IPR025943">
    <property type="entry name" value="Sigma_54_int_dom_ATP-bd_2"/>
</dbReference>
<evidence type="ECO:0000256" key="2">
    <source>
        <dbReference type="ARBA" id="ARBA00022840"/>
    </source>
</evidence>
<dbReference type="InterPro" id="IPR058031">
    <property type="entry name" value="AAA_lid_NorR"/>
</dbReference>
<sequence length="570" mass="61664">MNTHGSLDGRPSGALDIHLPAWPSAHGGKKSALLRDVPAQPRPPAWDHSTADASRRPLTTTEGSRLVPALTIVSHPRMRRVGERLLLDALMAGRQVRLSRNAPDFMRPGGALGLHLADPYLSRKPLTFAPGADGGILLEPSEGSRVVIGGEVLREPRALSSAEVAAGVPLELAGRVLLVLHLADPAAREAEDALDMVGGSLGLQRVRQHITQVADLGVPVLVRGETGSGKELIARAIHQHGTRRDKPFVSVNLGAMPRELAAAELFGARKGAFTGAVRDQPGFFQAAHEGTLFLDEVGEAPPEVQVMLLRVLETGQLYAVGDRTPITVDVRLVAATDAHLEEQIQAGRFKAPLLHRLAGYSIRVPPLRERREDIGLLLRHFAHAELEALGEAWRLDPPEPHGEPWLPPALAARLLGHPWPGNIRELRNVVRQLVIGNRGQPCLRLDAELEQALALAKVAPPGRPASAPAPAQARAASRRKPSEIPEAELLTALRDNDWDFQAAADQLRIHRSSIYDLIEKSSTLRTAGALSAEEITRCFHACNGELDAMTRRLQVSKRALGRRVKELGLV</sequence>
<dbReference type="PANTHER" id="PTHR32071">
    <property type="entry name" value="TRANSCRIPTIONAL REGULATORY PROTEIN"/>
    <property type="match status" value="1"/>
</dbReference>
<evidence type="ECO:0000256" key="6">
    <source>
        <dbReference type="SAM" id="MobiDB-lite"/>
    </source>
</evidence>
<dbReference type="InterPro" id="IPR003593">
    <property type="entry name" value="AAA+_ATPase"/>
</dbReference>
<feature type="compositionally biased region" description="Low complexity" evidence="6">
    <location>
        <begin position="460"/>
        <end position="475"/>
    </location>
</feature>
<dbReference type="PROSITE" id="PS50045">
    <property type="entry name" value="SIGMA54_INTERACT_4"/>
    <property type="match status" value="1"/>
</dbReference>
<keyword evidence="1" id="KW-0547">Nucleotide-binding</keyword>
<feature type="region of interest" description="Disordered" evidence="6">
    <location>
        <begin position="37"/>
        <end position="62"/>
    </location>
</feature>
<dbReference type="InterPro" id="IPR025944">
    <property type="entry name" value="Sigma_54_int_dom_CS"/>
</dbReference>
<dbReference type="InterPro" id="IPR027417">
    <property type="entry name" value="P-loop_NTPase"/>
</dbReference>
<dbReference type="AlphaFoldDB" id="A0A7U3RKZ3"/>